<feature type="domain" description="HTH luxR-type" evidence="4">
    <location>
        <begin position="1390"/>
        <end position="1455"/>
    </location>
</feature>
<accession>A0ABW0M4F1</accession>
<dbReference type="PROSITE" id="PS00622">
    <property type="entry name" value="HTH_LUXR_1"/>
    <property type="match status" value="1"/>
</dbReference>
<organism evidence="5 6">
    <name type="scientific">Cohnella suwonensis</name>
    <dbReference type="NCBI Taxonomy" id="696072"/>
    <lineage>
        <taxon>Bacteria</taxon>
        <taxon>Bacillati</taxon>
        <taxon>Bacillota</taxon>
        <taxon>Bacilli</taxon>
        <taxon>Bacillales</taxon>
        <taxon>Paenibacillaceae</taxon>
        <taxon>Cohnella</taxon>
    </lineage>
</organism>
<evidence type="ECO:0000313" key="6">
    <source>
        <dbReference type="Proteomes" id="UP001596105"/>
    </source>
</evidence>
<dbReference type="InterPro" id="IPR000719">
    <property type="entry name" value="Prot_kinase_dom"/>
</dbReference>
<evidence type="ECO:0000259" key="3">
    <source>
        <dbReference type="PROSITE" id="PS50011"/>
    </source>
</evidence>
<dbReference type="Pfam" id="PF00196">
    <property type="entry name" value="GerE"/>
    <property type="match status" value="1"/>
</dbReference>
<dbReference type="EMBL" id="JBHSMH010000111">
    <property type="protein sequence ID" value="MFC5471831.1"/>
    <property type="molecule type" value="Genomic_DNA"/>
</dbReference>
<dbReference type="Gene3D" id="1.10.10.10">
    <property type="entry name" value="Winged helix-like DNA-binding domain superfamily/Winged helix DNA-binding domain"/>
    <property type="match status" value="1"/>
</dbReference>
<dbReference type="InterPro" id="IPR000792">
    <property type="entry name" value="Tscrpt_reg_LuxR_C"/>
</dbReference>
<keyword evidence="6" id="KW-1185">Reference proteome</keyword>
<dbReference type="Pfam" id="PF01590">
    <property type="entry name" value="GAF"/>
    <property type="match status" value="1"/>
</dbReference>
<proteinExistence type="predicted"/>
<protein>
    <submittedName>
        <fullName evidence="5">AAA family ATPase</fullName>
    </submittedName>
</protein>
<dbReference type="SUPFAM" id="SSF46894">
    <property type="entry name" value="C-terminal effector domain of the bipartite response regulators"/>
    <property type="match status" value="1"/>
</dbReference>
<evidence type="ECO:0000256" key="1">
    <source>
        <dbReference type="ARBA" id="ARBA00023015"/>
    </source>
</evidence>
<dbReference type="InterPro" id="IPR003018">
    <property type="entry name" value="GAF"/>
</dbReference>
<gene>
    <name evidence="5" type="ORF">ACFPPD_24445</name>
</gene>
<dbReference type="InterPro" id="IPR053159">
    <property type="entry name" value="Hybrid_Histidine_Kinase"/>
</dbReference>
<dbReference type="InterPro" id="IPR016032">
    <property type="entry name" value="Sig_transdc_resp-reg_C-effctor"/>
</dbReference>
<dbReference type="InterPro" id="IPR036388">
    <property type="entry name" value="WH-like_DNA-bd_sf"/>
</dbReference>
<reference evidence="6" key="1">
    <citation type="journal article" date="2019" name="Int. J. Syst. Evol. Microbiol.">
        <title>The Global Catalogue of Microorganisms (GCM) 10K type strain sequencing project: providing services to taxonomists for standard genome sequencing and annotation.</title>
        <authorList>
            <consortium name="The Broad Institute Genomics Platform"/>
            <consortium name="The Broad Institute Genome Sequencing Center for Infectious Disease"/>
            <person name="Wu L."/>
            <person name="Ma J."/>
        </authorList>
    </citation>
    <scope>NUCLEOTIDE SEQUENCE [LARGE SCALE GENOMIC DNA]</scope>
    <source>
        <strain evidence="6">CCUG 57113</strain>
    </source>
</reference>
<dbReference type="PROSITE" id="PS50043">
    <property type="entry name" value="HTH_LUXR_2"/>
    <property type="match status" value="1"/>
</dbReference>
<dbReference type="SUPFAM" id="SSF55781">
    <property type="entry name" value="GAF domain-like"/>
    <property type="match status" value="1"/>
</dbReference>
<dbReference type="PROSITE" id="PS50011">
    <property type="entry name" value="PROTEIN_KINASE_DOM"/>
    <property type="match status" value="1"/>
</dbReference>
<dbReference type="InterPro" id="IPR011009">
    <property type="entry name" value="Kinase-like_dom_sf"/>
</dbReference>
<dbReference type="Proteomes" id="UP001596105">
    <property type="component" value="Unassembled WGS sequence"/>
</dbReference>
<dbReference type="SUPFAM" id="SSF56112">
    <property type="entry name" value="Protein kinase-like (PK-like)"/>
    <property type="match status" value="1"/>
</dbReference>
<evidence type="ECO:0000313" key="5">
    <source>
        <dbReference type="EMBL" id="MFC5471831.1"/>
    </source>
</evidence>
<evidence type="ECO:0000259" key="4">
    <source>
        <dbReference type="PROSITE" id="PS50043"/>
    </source>
</evidence>
<name>A0ABW0M4F1_9BACL</name>
<dbReference type="Gene3D" id="1.10.510.10">
    <property type="entry name" value="Transferase(Phosphotransferase) domain 1"/>
    <property type="match status" value="1"/>
</dbReference>
<dbReference type="Pfam" id="PF00069">
    <property type="entry name" value="Pkinase"/>
    <property type="match status" value="1"/>
</dbReference>
<comment type="caution">
    <text evidence="5">The sequence shown here is derived from an EMBL/GenBank/DDBJ whole genome shotgun (WGS) entry which is preliminary data.</text>
</comment>
<dbReference type="InterPro" id="IPR027417">
    <property type="entry name" value="P-loop_NTPase"/>
</dbReference>
<sequence>MSHSEGIKIKELLNGTAMEILPFLHTAIALTKLVQTAHHRNTMIGDLNPTGVRIQSDINLAALEGNREMDYAYLAPEQTGRINHTPDKRSDLYALGVMFYEMLAGSLPFQAQSKEEWVHAHLAMVPTPLGELHPKMAGPLEDIIMKLLSKSPEERYQSAYGLLSDLKKCFASLEQHGEIVPFEIAHADEASRFRLPRTLYGREAETEALRGAFDQTRTGASPFVFVSGRAGSGKTALIQGLQATVIKDGGQFIAGKCDLMNRDIPFEPILQALRRLIRQIWSESPERVAKLKVRLAESLGTGAGVIARLLPEAATLLGDFPAVEPLPPAEAAIRFQRLLPIFMKSFAGKEHPLVLFLDDLQWADPATLDVLRMLAHDRSLYGLLVIGAFREESIPGWVDNGENQAAAAQWIEQALSLHKAESPLRVRHIALEALSYIEVRQFVSHILHENTARVRWFAESLYHCTGGNPLYLHRLLDSLYRENKLYFDEEQAIWTWDADALAQLSEHPDILHLIGTRIRMLPDETIELLAITAAIGHRFRPATIALVSGRSLSDTLHLLRSVEEEGLLCRENDTDEAETVDGYYKFLHDRVQQAAYQAVPESEQAALHLRIGRAMRSHGAGEQEESIFARVYHLNRGSHEITDEAEKRELAAYNLQAGLKSKASTAFAAALHFLETGLRFATDDKQGTNSVAYRIMLELPECEYMCGRVDRAEELLDQLMTRTTDRVERSRIYLIRIAMNAYLKKDDAALNIGLQALAELGWNLPVKPSKAAMAKEVALTQFALYRTRTELPCLPINRDPVYRAISDLVMTMSASVFVSSPELAAVLYPRFIRYGLKHGTNEAFIFMLGAYGMMLDLGFPRYNAGARLTKLAYELSTSFESAVLRGRLHFVMGLSAQYRSPHEAVKHFEKSVDYGLKVGDMTFAAYSTVLRIINHTSDLYALSAFLSDCERTYEKALDEVTLKLFRITRMYMSELQGEFGTLDEIDVPVRGEPLNVNQKNQAFYYCTCKMETAYLAKGYRMALEWGARARLNETQQNPLLTSKQLIYKSLSLAALYWEDQSEGSKGIRAALSKQLRSMKQQSYYSSESMLSAYMLITAELRWIEGNRAVAAKGYEDAIQAARSEGYGLLEAIVCERASMYYREAGMTTAADALMADACAAYSRWGAAVKVSKLREAYPELPLSMVQAQDDGRAIAEKARQDEAAREAMPFIVDEKALIRQISGWSSSTDNEDVMVRFLESALRFSGAEKGYVLNSREEGFSIEARAGSGEEPSEVPSYAEAIVRYVVNSSEPVVLADASDSAYAADGYIRRFKPRSILCMPVLFPGKSLPYVLYLENNLISGVFTEMRLEALDLMISRMVYLKSLEDSREEISVSSESGRSSVEVSAQASQPLVERLTDRETEILYALSDGLSNKEIAHRFGLTEATVKTHLSNLYGKLGVKRRLQAIAQARELKLLE</sequence>
<dbReference type="PRINTS" id="PR00038">
    <property type="entry name" value="HTHLUXR"/>
</dbReference>
<dbReference type="Gene3D" id="3.30.450.40">
    <property type="match status" value="1"/>
</dbReference>
<dbReference type="RefSeq" id="WP_209744272.1">
    <property type="nucleotide sequence ID" value="NZ_JBHSMH010000111.1"/>
</dbReference>
<dbReference type="Gene3D" id="3.40.50.300">
    <property type="entry name" value="P-loop containing nucleotide triphosphate hydrolases"/>
    <property type="match status" value="1"/>
</dbReference>
<dbReference type="PANTHER" id="PTHR43642">
    <property type="entry name" value="HYBRID SIGNAL TRANSDUCTION HISTIDINE KINASE G"/>
    <property type="match status" value="1"/>
</dbReference>
<dbReference type="SMART" id="SM00421">
    <property type="entry name" value="HTH_LUXR"/>
    <property type="match status" value="1"/>
</dbReference>
<dbReference type="InterPro" id="IPR029016">
    <property type="entry name" value="GAF-like_dom_sf"/>
</dbReference>
<keyword evidence="1" id="KW-0805">Transcription regulation</keyword>
<dbReference type="Pfam" id="PF13191">
    <property type="entry name" value="AAA_16"/>
    <property type="match status" value="1"/>
</dbReference>
<dbReference type="CDD" id="cd06170">
    <property type="entry name" value="LuxR_C_like"/>
    <property type="match status" value="1"/>
</dbReference>
<dbReference type="SUPFAM" id="SSF52540">
    <property type="entry name" value="P-loop containing nucleoside triphosphate hydrolases"/>
    <property type="match status" value="1"/>
</dbReference>
<dbReference type="InterPro" id="IPR041664">
    <property type="entry name" value="AAA_16"/>
</dbReference>
<dbReference type="PANTHER" id="PTHR43642:SF1">
    <property type="entry name" value="HYBRID SIGNAL TRANSDUCTION HISTIDINE KINASE G"/>
    <property type="match status" value="1"/>
</dbReference>
<evidence type="ECO:0000256" key="2">
    <source>
        <dbReference type="ARBA" id="ARBA00023163"/>
    </source>
</evidence>
<keyword evidence="2" id="KW-0804">Transcription</keyword>
<feature type="domain" description="Protein kinase" evidence="3">
    <location>
        <begin position="1"/>
        <end position="179"/>
    </location>
</feature>